<dbReference type="RefSeq" id="WP_067382285.1">
    <property type="nucleotide sequence ID" value="NZ_BDQI01000028.1"/>
</dbReference>
<dbReference type="AlphaFoldDB" id="A0A250VRI4"/>
<reference evidence="2" key="1">
    <citation type="submission" date="2017-05" db="EMBL/GenBank/DDBJ databases">
        <title>Streptomyces olivochromogenes NBRC 3561 whole genome shotgun sequence.</title>
        <authorList>
            <person name="Dohra H."/>
            <person name="Kodani S."/>
        </authorList>
    </citation>
    <scope>NUCLEOTIDE SEQUENCE [LARGE SCALE GENOMIC DNA]</scope>
    <source>
        <strain evidence="2">NBRC 3561</strain>
    </source>
</reference>
<protein>
    <submittedName>
        <fullName evidence="1">Uncharacterized protein</fullName>
    </submittedName>
</protein>
<name>A0A250VRI4_STROL</name>
<evidence type="ECO:0000313" key="2">
    <source>
        <dbReference type="Proteomes" id="UP000217446"/>
    </source>
</evidence>
<dbReference type="Proteomes" id="UP000217446">
    <property type="component" value="Unassembled WGS sequence"/>
</dbReference>
<keyword evidence="2" id="KW-1185">Reference proteome</keyword>
<dbReference type="EMBL" id="BDQI01000028">
    <property type="protein sequence ID" value="GAX56706.1"/>
    <property type="molecule type" value="Genomic_DNA"/>
</dbReference>
<dbReference type="STRING" id="1963.AQJ27_43770"/>
<organism evidence="1 2">
    <name type="scientific">Streptomyces olivochromogenes</name>
    <dbReference type="NCBI Taxonomy" id="1963"/>
    <lineage>
        <taxon>Bacteria</taxon>
        <taxon>Bacillati</taxon>
        <taxon>Actinomycetota</taxon>
        <taxon>Actinomycetes</taxon>
        <taxon>Kitasatosporales</taxon>
        <taxon>Streptomycetaceae</taxon>
        <taxon>Streptomyces</taxon>
    </lineage>
</organism>
<evidence type="ECO:0000313" key="1">
    <source>
        <dbReference type="EMBL" id="GAX56706.1"/>
    </source>
</evidence>
<gene>
    <name evidence="1" type="ORF">SO3561_08274</name>
</gene>
<comment type="caution">
    <text evidence="1">The sequence shown here is derived from an EMBL/GenBank/DDBJ whole genome shotgun (WGS) entry which is preliminary data.</text>
</comment>
<accession>A0A250VRI4</accession>
<sequence>MPMHTGELAVHGHLEQREEKVLLVVHERLSGLDTFLSATLRLDRPIMLPQLPVRILTFDDVTVLSPLGPAMPQAQASEEWSGTLLLPHGARPPTIPDDLAQAAAAAGVDTSGWSPAEARQLLTFLGEAGPGPVRTERIGMIIATLAGRS</sequence>
<proteinExistence type="predicted"/>